<name>Q23E01_TETTS</name>
<dbReference type="GeneID" id="7826423"/>
<dbReference type="HOGENOM" id="CLU_491364_0_0_1"/>
<dbReference type="EMBL" id="GG662711">
    <property type="protein sequence ID" value="EAR94786.1"/>
    <property type="molecule type" value="Genomic_DNA"/>
</dbReference>
<evidence type="ECO:0000313" key="3">
    <source>
        <dbReference type="EMBL" id="EAR94786.1"/>
    </source>
</evidence>
<feature type="coiled-coil region" evidence="1">
    <location>
        <begin position="158"/>
        <end position="422"/>
    </location>
</feature>
<keyword evidence="1" id="KW-0175">Coiled coil</keyword>
<proteinExistence type="predicted"/>
<protein>
    <submittedName>
        <fullName evidence="3">Uncharacterized protein</fullName>
    </submittedName>
</protein>
<dbReference type="AlphaFoldDB" id="Q23E01"/>
<reference evidence="4" key="1">
    <citation type="journal article" date="2006" name="PLoS Biol.">
        <title>Macronuclear genome sequence of the ciliate Tetrahymena thermophila, a model eukaryote.</title>
        <authorList>
            <person name="Eisen J.A."/>
            <person name="Coyne R.S."/>
            <person name="Wu M."/>
            <person name="Wu D."/>
            <person name="Thiagarajan M."/>
            <person name="Wortman J.R."/>
            <person name="Badger J.H."/>
            <person name="Ren Q."/>
            <person name="Amedeo P."/>
            <person name="Jones K.M."/>
            <person name="Tallon L.J."/>
            <person name="Delcher A.L."/>
            <person name="Salzberg S.L."/>
            <person name="Silva J.C."/>
            <person name="Haas B.J."/>
            <person name="Majoros W.H."/>
            <person name="Farzad M."/>
            <person name="Carlton J.M."/>
            <person name="Smith R.K. Jr."/>
            <person name="Garg J."/>
            <person name="Pearlman R.E."/>
            <person name="Karrer K.M."/>
            <person name="Sun L."/>
            <person name="Manning G."/>
            <person name="Elde N.C."/>
            <person name="Turkewitz A.P."/>
            <person name="Asai D.J."/>
            <person name="Wilkes D.E."/>
            <person name="Wang Y."/>
            <person name="Cai H."/>
            <person name="Collins K."/>
            <person name="Stewart B.A."/>
            <person name="Lee S.R."/>
            <person name="Wilamowska K."/>
            <person name="Weinberg Z."/>
            <person name="Ruzzo W.L."/>
            <person name="Wloga D."/>
            <person name="Gaertig J."/>
            <person name="Frankel J."/>
            <person name="Tsao C.-C."/>
            <person name="Gorovsky M.A."/>
            <person name="Keeling P.J."/>
            <person name="Waller R.F."/>
            <person name="Patron N.J."/>
            <person name="Cherry J.M."/>
            <person name="Stover N.A."/>
            <person name="Krieger C.J."/>
            <person name="del Toro C."/>
            <person name="Ryder H.F."/>
            <person name="Williamson S.C."/>
            <person name="Barbeau R.A."/>
            <person name="Hamilton E.P."/>
            <person name="Orias E."/>
        </authorList>
    </citation>
    <scope>NUCLEOTIDE SEQUENCE [LARGE SCALE GENOMIC DNA]</scope>
    <source>
        <strain evidence="4">SB210</strain>
    </source>
</reference>
<dbReference type="InParanoid" id="Q23E01"/>
<feature type="coiled-coil region" evidence="1">
    <location>
        <begin position="84"/>
        <end position="132"/>
    </location>
</feature>
<dbReference type="STRING" id="312017.Q23E01"/>
<gene>
    <name evidence="3" type="ORF">TTHERM_00675590</name>
</gene>
<evidence type="ECO:0000256" key="2">
    <source>
        <dbReference type="SAM" id="MobiDB-lite"/>
    </source>
</evidence>
<organism evidence="3 4">
    <name type="scientific">Tetrahymena thermophila (strain SB210)</name>
    <dbReference type="NCBI Taxonomy" id="312017"/>
    <lineage>
        <taxon>Eukaryota</taxon>
        <taxon>Sar</taxon>
        <taxon>Alveolata</taxon>
        <taxon>Ciliophora</taxon>
        <taxon>Intramacronucleata</taxon>
        <taxon>Oligohymenophorea</taxon>
        <taxon>Hymenostomatida</taxon>
        <taxon>Tetrahymenina</taxon>
        <taxon>Tetrahymenidae</taxon>
        <taxon>Tetrahymena</taxon>
    </lineage>
</organism>
<keyword evidence="4" id="KW-1185">Reference proteome</keyword>
<dbReference type="OMA" id="YYMKESE"/>
<dbReference type="eggNOG" id="ENOG502SXAA">
    <property type="taxonomic scope" value="Eukaryota"/>
</dbReference>
<feature type="region of interest" description="Disordered" evidence="2">
    <location>
        <begin position="29"/>
        <end position="53"/>
    </location>
</feature>
<dbReference type="KEGG" id="tet:TTHERM_00675590"/>
<accession>Q23E01</accession>
<evidence type="ECO:0000313" key="4">
    <source>
        <dbReference type="Proteomes" id="UP000009168"/>
    </source>
</evidence>
<sequence length="555" mass="66358">MNKHFQVDLENQSDISQGEVRVQNEFDKIEKDIRQKKTSQKDQKFGKGRTGADEKDPVKVIEYEKFEQYLNSMQTVNNHNLAVATNYMMQLQQMQIDLQREQENSYKALKRAEHLERKYEISTKRLQETIDRFRLERDEALAVNSKLAYEKQIHDDVIAEKDNLINNKNTLIEQLEDNIKIKEEELQNLRVDNHALMEKNKELNELNKQLQLSIGSATYQVDVLEKQVKRDNQLFDEFKNNMRLEMKQKENQLIIETKLRQQIEKETVNLVDKISHLEDKLLSVQTQNERLELENKKNKEKIQAYDEGYKTYFKQEIQDIYEKNVAKSNSLENQLEDQRAKNADLQRQLNILQFQIKQAEASRSYYMKESEDAEVAIQMVKQEKTNYLDEFRKLKEQYEKTISDLQNQLKECQMQIFKQTEDSKSLRMHLDAYEDRITYLLEIQEIMSHSTDSNTYKFISDLKSQGINNFSKEEFQQIKEQALREHDLTLAKRDAMFKEHQSKRNIDETLNQDYEKHKNAYNKQSDLDSEWNKIFHKLNNIQVKSDNQSKLQQLY</sequence>
<dbReference type="RefSeq" id="XP_001015031.1">
    <property type="nucleotide sequence ID" value="XM_001015031.1"/>
</dbReference>
<dbReference type="Proteomes" id="UP000009168">
    <property type="component" value="Unassembled WGS sequence"/>
</dbReference>
<evidence type="ECO:0000256" key="1">
    <source>
        <dbReference type="SAM" id="Coils"/>
    </source>
</evidence>